<feature type="repeat" description="PPR" evidence="2">
    <location>
        <begin position="335"/>
        <end position="369"/>
    </location>
</feature>
<dbReference type="NCBIfam" id="TIGR00756">
    <property type="entry name" value="PPR"/>
    <property type="match status" value="5"/>
</dbReference>
<accession>A0A8T2BV43</accession>
<dbReference type="OrthoDB" id="185373at2759"/>
<evidence type="ECO:0000313" key="4">
    <source>
        <dbReference type="Proteomes" id="UP000694251"/>
    </source>
</evidence>
<dbReference type="EMBL" id="JAEFBJ010000007">
    <property type="protein sequence ID" value="KAG7590130.1"/>
    <property type="molecule type" value="Genomic_DNA"/>
</dbReference>
<comment type="caution">
    <text evidence="3">The sequence shown here is derived from an EMBL/GenBank/DDBJ whole genome shotgun (WGS) entry which is preliminary data.</text>
</comment>
<dbReference type="PANTHER" id="PTHR47914:SF1">
    <property type="entry name" value="ALPHA_BETA-HYDROLASES SUPERFAMILY PROTEIN"/>
    <property type="match status" value="1"/>
</dbReference>
<dbReference type="FunFam" id="1.25.40.10:FF:001678">
    <property type="entry name" value="Pentatricopeptide repeat-containing protein At2g36730"/>
    <property type="match status" value="1"/>
</dbReference>
<sequence>MSIAINHCLSLLNSCKNLRALTQIHGFFIKSGVDTDSYFTGKLILYCAISISDALPYARRLLLCFPEPDAFMFNTLVRGYYESDEPHNSVAVFVEMMRKGFVFPDSFSFAFVVKAAANFRSVRTGFQMHCQALKHGLDSHLFVATTFIGLYGECGCVEFARKVFDEMPQPNLVAWNAVVTACFRGNDVEGAREIFNKMLVRNHTSWNVMLAGYIKAGELESAKRIFSEMPHRDDVSWSTMIVGFSHNGSLNESFSYFRELLRAEMRPNEVSLTGVLSACSQSGAFEFGKTLHGFVEKSGYSWIVSVNNALIDMYSRCGNVPMAMLVFEGMQEKRSIVSWTSMIAGLAMHGHGEEAIRLFNEMTESGVTPDEISFISLLYACSHAGLIKEGEDYFSKMDIVYHVEPAIEHYGCMVDLYGRSGKLQKAYNFICQMPIPPTAIVWRTLLGACSSHGNIELAEQVKQRLNELDPNNSGDLVLLSNVYATAGKWKDVASIRKSMIVQRIKKITAWSLVEVGKTMYKFTAGEKKKGIDIEAHEKLKEIILRLRDEAGYAPEVASALYDVEEEEKEDQFSWGNRPFFPRLRGSGSKVSTFESSFPPFSLTRSSKNPNFLDYFASMAASAAFSISSPPFVPFSCKIRRPFLLLTPKYPKLVSVRASAPSISIDEKSPVQTKTSTWQWKFKGNSIGIYYEEHGREKCESAKNILMIPTISDVSTVEEWRSVAKDIVQRDGEVNWRATIVDWPGLGYSARPKMDYDTDVMEKFVVDFMNSPESPMSQSGNDDLVIMGGGHAATLALRATQRGLLKPSAIAAVAPTWAGPLPIVFGRDSSMVSRYGMLRGTLRAPGVGWMMYNMLVSNEKSIESQYKSHVYADQTNVTDAIIQSRYELTKQKGSRYVPAAFLTGLLDPVTSREEFLQLFADLEGKLPVMVMSTKGAPKRSKAEMEALRGAKGVSKFVEVEGALLPQEEYPSLVAQELYNFLQETFAKC</sequence>
<dbReference type="Proteomes" id="UP000694251">
    <property type="component" value="Chromosome 7"/>
</dbReference>
<dbReference type="InterPro" id="IPR002885">
    <property type="entry name" value="PPR_rpt"/>
</dbReference>
<proteinExistence type="predicted"/>
<dbReference type="PANTHER" id="PTHR47914">
    <property type="entry name" value="ALPHA/BETA-HYDROLASES SUPERFAMILY PROTEIN"/>
    <property type="match status" value="1"/>
</dbReference>
<dbReference type="Pfam" id="PF01535">
    <property type="entry name" value="PPR"/>
    <property type="match status" value="7"/>
</dbReference>
<reference evidence="3 4" key="1">
    <citation type="submission" date="2020-12" db="EMBL/GenBank/DDBJ databases">
        <title>Concerted genomic and epigenomic changes stabilize Arabidopsis allopolyploids.</title>
        <authorList>
            <person name="Chen Z."/>
        </authorList>
    </citation>
    <scope>NUCLEOTIDE SEQUENCE [LARGE SCALE GENOMIC DNA]</scope>
    <source>
        <strain evidence="3">As9502</strain>
        <tissue evidence="3">Leaf</tissue>
    </source>
</reference>
<dbReference type="FunFam" id="1.25.40.10:FF:001093">
    <property type="entry name" value="Pentatricopeptide repeat-containing protein At2g34400"/>
    <property type="match status" value="1"/>
</dbReference>
<keyword evidence="1" id="KW-0677">Repeat</keyword>
<evidence type="ECO:0000313" key="3">
    <source>
        <dbReference type="EMBL" id="KAG7590130.1"/>
    </source>
</evidence>
<feature type="repeat" description="PPR" evidence="2">
    <location>
        <begin position="202"/>
        <end position="236"/>
    </location>
</feature>
<evidence type="ECO:0000256" key="2">
    <source>
        <dbReference type="PROSITE-ProRule" id="PRU00708"/>
    </source>
</evidence>
<dbReference type="PROSITE" id="PS51375">
    <property type="entry name" value="PPR"/>
    <property type="match status" value="4"/>
</dbReference>
<protein>
    <submittedName>
        <fullName evidence="3">Pentatricopeptide repeat</fullName>
    </submittedName>
</protein>
<dbReference type="FunFam" id="3.40.50.1820:FF:000120">
    <property type="entry name" value="Alpha/beta-Hydrolases superfamily protein"/>
    <property type="match status" value="1"/>
</dbReference>
<gene>
    <name evidence="3" type="ORF">ISN44_As07g023230</name>
</gene>
<organism evidence="3 4">
    <name type="scientific">Arabidopsis suecica</name>
    <name type="common">Swedish thale-cress</name>
    <name type="synonym">Cardaminopsis suecica</name>
    <dbReference type="NCBI Taxonomy" id="45249"/>
    <lineage>
        <taxon>Eukaryota</taxon>
        <taxon>Viridiplantae</taxon>
        <taxon>Streptophyta</taxon>
        <taxon>Embryophyta</taxon>
        <taxon>Tracheophyta</taxon>
        <taxon>Spermatophyta</taxon>
        <taxon>Magnoliopsida</taxon>
        <taxon>eudicotyledons</taxon>
        <taxon>Gunneridae</taxon>
        <taxon>Pentapetalae</taxon>
        <taxon>rosids</taxon>
        <taxon>malvids</taxon>
        <taxon>Brassicales</taxon>
        <taxon>Brassicaceae</taxon>
        <taxon>Camelineae</taxon>
        <taxon>Arabidopsis</taxon>
    </lineage>
</organism>
<keyword evidence="4" id="KW-1185">Reference proteome</keyword>
<name>A0A8T2BV43_ARASU</name>
<dbReference type="Pfam" id="PF20431">
    <property type="entry name" value="E_motif"/>
    <property type="match status" value="1"/>
</dbReference>
<dbReference type="AlphaFoldDB" id="A0A8T2BV43"/>
<dbReference type="Pfam" id="PF13041">
    <property type="entry name" value="PPR_2"/>
    <property type="match status" value="1"/>
</dbReference>
<dbReference type="InterPro" id="IPR046848">
    <property type="entry name" value="E_motif"/>
</dbReference>
<feature type="repeat" description="PPR" evidence="2">
    <location>
        <begin position="171"/>
        <end position="201"/>
    </location>
</feature>
<feature type="repeat" description="PPR" evidence="2">
    <location>
        <begin position="69"/>
        <end position="103"/>
    </location>
</feature>
<evidence type="ECO:0000256" key="1">
    <source>
        <dbReference type="ARBA" id="ARBA00022737"/>
    </source>
</evidence>
<dbReference type="GO" id="GO:0009507">
    <property type="term" value="C:chloroplast"/>
    <property type="evidence" value="ECO:0007669"/>
    <property type="project" value="TreeGrafter"/>
</dbReference>